<dbReference type="OrthoDB" id="5130013at2759"/>
<evidence type="ECO:0000313" key="3">
    <source>
        <dbReference type="EMBL" id="PMD31964.1"/>
    </source>
</evidence>
<evidence type="ECO:0008006" key="5">
    <source>
        <dbReference type="Google" id="ProtNLM"/>
    </source>
</evidence>
<keyword evidence="2" id="KW-0539">Nucleus</keyword>
<dbReference type="GO" id="GO:0045944">
    <property type="term" value="P:positive regulation of transcription by RNA polymerase II"/>
    <property type="evidence" value="ECO:0007669"/>
    <property type="project" value="TreeGrafter"/>
</dbReference>
<sequence length="456" mass="51080">MRLSWPRDDDKKRAIMGDLPQVTMRVRPKTNSFFINTTCRDVELYSHQPPQMEPLPGAEPSLAPYRQPELRASHMELLHYFHNSAYLSLVAFGIDPSRLRDILLRMAMAGGTVTRLAVFYALLAFSSLRLNGLTEQAIQLKLSALHFLSAAAKEEALNMVEAAQHVAASMLLGSFEILTPSESSGEWLWYIWGALNIVEATRLKYQSYESDLGHLLDWLDYHNLLSRFSIHHWRNKSLTLGAPYINYPGPRGLQYSSLAQHRPAPPAPNPTYVILNLLSKIYNTLSDPWDPSSRNEEYHNRLTVIENKIGSLPIMAVSTSFGADDAVAVQVYQMATRIYFARASQSSWKISTKIESVIDKVFAGPLPGHACGHFFPVLILACESGTDERRTAILNVLDRTERSAQIRGMEALRHTIQSIWVQQDLYADSDLLVNYLGMLSAVVSSSGTPFSLVLAS</sequence>
<evidence type="ECO:0000256" key="2">
    <source>
        <dbReference type="ARBA" id="ARBA00023242"/>
    </source>
</evidence>
<protein>
    <recommendedName>
        <fullName evidence="5">Transcription factor domain-containing protein</fullName>
    </recommendedName>
</protein>
<gene>
    <name evidence="3" type="ORF">L207DRAFT_518863</name>
</gene>
<dbReference type="AlphaFoldDB" id="A0A2J6R0C2"/>
<accession>A0A2J6R0C2</accession>
<reference evidence="3 4" key="1">
    <citation type="submission" date="2016-04" db="EMBL/GenBank/DDBJ databases">
        <title>A degradative enzymes factory behind the ericoid mycorrhizal symbiosis.</title>
        <authorList>
            <consortium name="DOE Joint Genome Institute"/>
            <person name="Martino E."/>
            <person name="Morin E."/>
            <person name="Grelet G."/>
            <person name="Kuo A."/>
            <person name="Kohler A."/>
            <person name="Daghino S."/>
            <person name="Barry K."/>
            <person name="Choi C."/>
            <person name="Cichocki N."/>
            <person name="Clum A."/>
            <person name="Copeland A."/>
            <person name="Hainaut M."/>
            <person name="Haridas S."/>
            <person name="Labutti K."/>
            <person name="Lindquist E."/>
            <person name="Lipzen A."/>
            <person name="Khouja H.-R."/>
            <person name="Murat C."/>
            <person name="Ohm R."/>
            <person name="Olson A."/>
            <person name="Spatafora J."/>
            <person name="Veneault-Fourrey C."/>
            <person name="Henrissat B."/>
            <person name="Grigoriev I."/>
            <person name="Martin F."/>
            <person name="Perotto S."/>
        </authorList>
    </citation>
    <scope>NUCLEOTIDE SEQUENCE [LARGE SCALE GENOMIC DNA]</scope>
    <source>
        <strain evidence="3 4">F</strain>
    </source>
</reference>
<dbReference type="PANTHER" id="PTHR37534">
    <property type="entry name" value="TRANSCRIPTIONAL ACTIVATOR PROTEIN UGA3"/>
    <property type="match status" value="1"/>
</dbReference>
<dbReference type="EMBL" id="KZ613960">
    <property type="protein sequence ID" value="PMD31964.1"/>
    <property type="molecule type" value="Genomic_DNA"/>
</dbReference>
<dbReference type="InterPro" id="IPR021858">
    <property type="entry name" value="Fun_TF"/>
</dbReference>
<dbReference type="Proteomes" id="UP000235786">
    <property type="component" value="Unassembled WGS sequence"/>
</dbReference>
<dbReference type="GO" id="GO:0005634">
    <property type="term" value="C:nucleus"/>
    <property type="evidence" value="ECO:0007669"/>
    <property type="project" value="UniProtKB-SubCell"/>
</dbReference>
<name>A0A2J6R0C2_HYAVF</name>
<evidence type="ECO:0000256" key="1">
    <source>
        <dbReference type="ARBA" id="ARBA00004123"/>
    </source>
</evidence>
<dbReference type="GO" id="GO:0000976">
    <property type="term" value="F:transcription cis-regulatory region binding"/>
    <property type="evidence" value="ECO:0007669"/>
    <property type="project" value="TreeGrafter"/>
</dbReference>
<comment type="subcellular location">
    <subcellularLocation>
        <location evidence="1">Nucleus</location>
    </subcellularLocation>
</comment>
<keyword evidence="4" id="KW-1185">Reference proteome</keyword>
<dbReference type="Pfam" id="PF11951">
    <property type="entry name" value="Fungal_trans_2"/>
    <property type="match status" value="1"/>
</dbReference>
<dbReference type="PANTHER" id="PTHR37534:SF39">
    <property type="entry name" value="TRANSCRIPTION FACTOR DOMAIN-CONTAINING PROTEIN"/>
    <property type="match status" value="1"/>
</dbReference>
<organism evidence="3 4">
    <name type="scientific">Hyaloscypha variabilis (strain UAMH 11265 / GT02V1 / F)</name>
    <name type="common">Meliniomyces variabilis</name>
    <dbReference type="NCBI Taxonomy" id="1149755"/>
    <lineage>
        <taxon>Eukaryota</taxon>
        <taxon>Fungi</taxon>
        <taxon>Dikarya</taxon>
        <taxon>Ascomycota</taxon>
        <taxon>Pezizomycotina</taxon>
        <taxon>Leotiomycetes</taxon>
        <taxon>Helotiales</taxon>
        <taxon>Hyaloscyphaceae</taxon>
        <taxon>Hyaloscypha</taxon>
        <taxon>Hyaloscypha variabilis</taxon>
    </lineage>
</organism>
<evidence type="ECO:0000313" key="4">
    <source>
        <dbReference type="Proteomes" id="UP000235786"/>
    </source>
</evidence>
<dbReference type="GO" id="GO:0003700">
    <property type="term" value="F:DNA-binding transcription factor activity"/>
    <property type="evidence" value="ECO:0007669"/>
    <property type="project" value="TreeGrafter"/>
</dbReference>
<dbReference type="STRING" id="1149755.A0A2J6R0C2"/>
<proteinExistence type="predicted"/>